<reference evidence="2" key="1">
    <citation type="submission" date="2020-03" db="EMBL/GenBank/DDBJ databases">
        <title>Draft Genome Sequence of Cylindrodendrum hubeiense.</title>
        <authorList>
            <person name="Buettner E."/>
            <person name="Kellner H."/>
        </authorList>
    </citation>
    <scope>NUCLEOTIDE SEQUENCE</scope>
    <source>
        <strain evidence="2">IHI 201604</strain>
    </source>
</reference>
<dbReference type="Proteomes" id="UP000722485">
    <property type="component" value="Unassembled WGS sequence"/>
</dbReference>
<evidence type="ECO:0000313" key="2">
    <source>
        <dbReference type="EMBL" id="KAF7550896.1"/>
    </source>
</evidence>
<sequence length="227" mass="23526">MEGLCSEPAPATTGGSSASEMQPTSRTERFRISTSAALTDRGRNARHPSPAKRSVVDSPLHLVADPPGPCSLSLAYRVRRSQPCRRQPCSANAGSLRVWTRRCAAKAPQRSPRPPISKSDLDVNLVAASPWITVDYPWAARALIQGPSRALPGLHPAAQGPNVGPRVDLDELALPAEAAACTSALPQPHVPPSDGVDGAGATNSPKPAGGFPGVPGVSPGAANLPRR</sequence>
<feature type="region of interest" description="Disordered" evidence="1">
    <location>
        <begin position="1"/>
        <end position="62"/>
    </location>
</feature>
<protein>
    <submittedName>
        <fullName evidence="2">Uncharacterized protein</fullName>
    </submittedName>
</protein>
<feature type="compositionally biased region" description="Low complexity" evidence="1">
    <location>
        <begin position="205"/>
        <end position="227"/>
    </location>
</feature>
<name>A0A9P5H6S9_9HYPO</name>
<organism evidence="2 3">
    <name type="scientific">Cylindrodendrum hubeiense</name>
    <dbReference type="NCBI Taxonomy" id="595255"/>
    <lineage>
        <taxon>Eukaryota</taxon>
        <taxon>Fungi</taxon>
        <taxon>Dikarya</taxon>
        <taxon>Ascomycota</taxon>
        <taxon>Pezizomycotina</taxon>
        <taxon>Sordariomycetes</taxon>
        <taxon>Hypocreomycetidae</taxon>
        <taxon>Hypocreales</taxon>
        <taxon>Nectriaceae</taxon>
        <taxon>Cylindrodendrum</taxon>
    </lineage>
</organism>
<dbReference type="AlphaFoldDB" id="A0A9P5H6S9"/>
<gene>
    <name evidence="2" type="ORF">G7Z17_g5403</name>
</gene>
<keyword evidence="3" id="KW-1185">Reference proteome</keyword>
<evidence type="ECO:0000256" key="1">
    <source>
        <dbReference type="SAM" id="MobiDB-lite"/>
    </source>
</evidence>
<proteinExistence type="predicted"/>
<dbReference type="EMBL" id="JAANBB010000089">
    <property type="protein sequence ID" value="KAF7550896.1"/>
    <property type="molecule type" value="Genomic_DNA"/>
</dbReference>
<accession>A0A9P5H6S9</accession>
<evidence type="ECO:0000313" key="3">
    <source>
        <dbReference type="Proteomes" id="UP000722485"/>
    </source>
</evidence>
<feature type="region of interest" description="Disordered" evidence="1">
    <location>
        <begin position="183"/>
        <end position="227"/>
    </location>
</feature>
<comment type="caution">
    <text evidence="2">The sequence shown here is derived from an EMBL/GenBank/DDBJ whole genome shotgun (WGS) entry which is preliminary data.</text>
</comment>
<feature type="compositionally biased region" description="Polar residues" evidence="1">
    <location>
        <begin position="13"/>
        <end position="25"/>
    </location>
</feature>